<dbReference type="AlphaFoldDB" id="A0A1W0A9K5"/>
<dbReference type="InterPro" id="IPR005123">
    <property type="entry name" value="Oxoglu/Fe-dep_dioxygenase_dom"/>
</dbReference>
<sequence>MTRTSASLLDKLSPQLLHLVENTLGQTISSTPSSSPSSISVSLNPSEIFVLSNPSSPGFIVRERLLGSEESNAVYQACLELKGSSTLRPAQVGLGQANDVNYVKNARGDQLLWLPHDPANLPLPIQRLLRRIEQLVHGVAKHAPSMGIRNIRSTQFALFVSFFYKQLLFKADSSRRSLTLPGNGARFVKHLDTYKTNGRLITCLYYLNPSWTQGDGGELRLHLANNQTWDVAPHLDTLVVFRSTDVYHEVLPAIKDRMAFTIWYYGSNDNSSTNSIKTIEAPAPLPNPTAPIQQQNTIEDQENPTIFVSIASYRDSECQPTVENLFATAKYPKRIHVGICMQTTSEDDVAFLKKPSSWIKNVKVHFMDAKHATGPCYARFQTQQLFNDETYYLQIDSHMRFRQDWDVYLIYQLDQCPSTKAILTTYPMGYELPNKVPNDVRPTLLCATNNFAPDGLVRQCAKVLKHPTATPLRSAFWAAGFAFSRGDVVTQVPYDGALSYVFFGEEQVMAARLFTHGYDFFAPCKSVVYHLWSRAHRPSFRSQILTPEQQALAKQANNYVLKVLRGDDLTIEERNHFKGPGEIRSLDDFYLLTGINYKSQNIEWSSLWGSRDPINFDTSVLSA</sequence>
<dbReference type="GO" id="GO:0005506">
    <property type="term" value="F:iron ion binding"/>
    <property type="evidence" value="ECO:0007669"/>
    <property type="project" value="InterPro"/>
</dbReference>
<dbReference type="SMART" id="SM00702">
    <property type="entry name" value="P4Hc"/>
    <property type="match status" value="1"/>
</dbReference>
<dbReference type="Proteomes" id="UP000243217">
    <property type="component" value="Unassembled WGS sequence"/>
</dbReference>
<dbReference type="EMBL" id="JNBS01000286">
    <property type="protein sequence ID" value="OQS06987.1"/>
    <property type="molecule type" value="Genomic_DNA"/>
</dbReference>
<dbReference type="EC" id="1.14.11.4" evidence="2"/>
<dbReference type="PANTHER" id="PTHR34496">
    <property type="entry name" value="GLCNAC TRANSFERASE-RELATED"/>
    <property type="match status" value="1"/>
</dbReference>
<accession>A0A1W0A9K5</accession>
<organism evidence="9 10">
    <name type="scientific">Thraustotheca clavata</name>
    <dbReference type="NCBI Taxonomy" id="74557"/>
    <lineage>
        <taxon>Eukaryota</taxon>
        <taxon>Sar</taxon>
        <taxon>Stramenopiles</taxon>
        <taxon>Oomycota</taxon>
        <taxon>Saprolegniomycetes</taxon>
        <taxon>Saprolegniales</taxon>
        <taxon>Achlyaceae</taxon>
        <taxon>Thraustotheca</taxon>
    </lineage>
</organism>
<evidence type="ECO:0000256" key="4">
    <source>
        <dbReference type="ARBA" id="ARBA00022964"/>
    </source>
</evidence>
<keyword evidence="3" id="KW-0479">Metal-binding</keyword>
<proteinExistence type="predicted"/>
<evidence type="ECO:0000256" key="7">
    <source>
        <dbReference type="ARBA" id="ARBA00047930"/>
    </source>
</evidence>
<dbReference type="InterPro" id="IPR029044">
    <property type="entry name" value="Nucleotide-diphossugar_trans"/>
</dbReference>
<dbReference type="SUPFAM" id="SSF53448">
    <property type="entry name" value="Nucleotide-diphospho-sugar transferases"/>
    <property type="match status" value="1"/>
</dbReference>
<keyword evidence="6" id="KW-0408">Iron</keyword>
<evidence type="ECO:0000256" key="3">
    <source>
        <dbReference type="ARBA" id="ARBA00022723"/>
    </source>
</evidence>
<comment type="catalytic activity">
    <reaction evidence="7">
        <text>L-lysyl-[collagen] + 2-oxoglutarate + O2 = (5R)-5-hydroxy-L-lysyl-[collagen] + succinate + CO2</text>
        <dbReference type="Rhea" id="RHEA:16569"/>
        <dbReference type="Rhea" id="RHEA-COMP:12751"/>
        <dbReference type="Rhea" id="RHEA-COMP:12752"/>
        <dbReference type="ChEBI" id="CHEBI:15379"/>
        <dbReference type="ChEBI" id="CHEBI:16526"/>
        <dbReference type="ChEBI" id="CHEBI:16810"/>
        <dbReference type="ChEBI" id="CHEBI:29969"/>
        <dbReference type="ChEBI" id="CHEBI:30031"/>
        <dbReference type="ChEBI" id="CHEBI:133442"/>
        <dbReference type="EC" id="1.14.11.4"/>
    </reaction>
</comment>
<dbReference type="InterPro" id="IPR044862">
    <property type="entry name" value="Pro_4_hyd_alph_FE2OG_OXY"/>
</dbReference>
<evidence type="ECO:0000256" key="5">
    <source>
        <dbReference type="ARBA" id="ARBA00023002"/>
    </source>
</evidence>
<keyword evidence="10" id="KW-1185">Reference proteome</keyword>
<evidence type="ECO:0000256" key="2">
    <source>
        <dbReference type="ARBA" id="ARBA00012264"/>
    </source>
</evidence>
<dbReference type="STRING" id="74557.A0A1W0A9K5"/>
<comment type="caution">
    <text evidence="9">The sequence shown here is derived from an EMBL/GenBank/DDBJ whole genome shotgun (WGS) entry which is preliminary data.</text>
</comment>
<feature type="domain" description="Fe2OG dioxygenase" evidence="8">
    <location>
        <begin position="170"/>
        <end position="266"/>
    </location>
</feature>
<dbReference type="Gene3D" id="2.60.120.620">
    <property type="entry name" value="q2cbj1_9rhob like domain"/>
    <property type="match status" value="1"/>
</dbReference>
<reference evidence="9 10" key="1">
    <citation type="journal article" date="2014" name="Genome Biol. Evol.">
        <title>The secreted proteins of Achlya hypogyna and Thraustotheca clavata identify the ancestral oomycete secretome and reveal gene acquisitions by horizontal gene transfer.</title>
        <authorList>
            <person name="Misner I."/>
            <person name="Blouin N."/>
            <person name="Leonard G."/>
            <person name="Richards T.A."/>
            <person name="Lane C.E."/>
        </authorList>
    </citation>
    <scope>NUCLEOTIDE SEQUENCE [LARGE SCALE GENOMIC DNA]</scope>
    <source>
        <strain evidence="9 10">ATCC 34112</strain>
    </source>
</reference>
<dbReference type="OrthoDB" id="76265at2759"/>
<evidence type="ECO:0000259" key="8">
    <source>
        <dbReference type="PROSITE" id="PS51471"/>
    </source>
</evidence>
<comment type="cofactor">
    <cofactor evidence="1">
        <name>L-ascorbate</name>
        <dbReference type="ChEBI" id="CHEBI:38290"/>
    </cofactor>
</comment>
<name>A0A1W0A9K5_9STRA</name>
<dbReference type="InterPro" id="IPR021067">
    <property type="entry name" value="Glycosyltransferase"/>
</dbReference>
<keyword evidence="4" id="KW-0223">Dioxygenase</keyword>
<dbReference type="GO" id="GO:0031418">
    <property type="term" value="F:L-ascorbic acid binding"/>
    <property type="evidence" value="ECO:0007669"/>
    <property type="project" value="InterPro"/>
</dbReference>
<evidence type="ECO:0000313" key="9">
    <source>
        <dbReference type="EMBL" id="OQS06987.1"/>
    </source>
</evidence>
<evidence type="ECO:0000256" key="1">
    <source>
        <dbReference type="ARBA" id="ARBA00001961"/>
    </source>
</evidence>
<protein>
    <recommendedName>
        <fullName evidence="2">procollagen-lysine 5-dioxygenase</fullName>
        <ecNumber evidence="2">1.14.11.4</ecNumber>
    </recommendedName>
</protein>
<dbReference type="Pfam" id="PF11397">
    <property type="entry name" value="GlcNAc"/>
    <property type="match status" value="2"/>
</dbReference>
<dbReference type="PANTHER" id="PTHR34496:SF9">
    <property type="entry name" value="[SKP1-PROTEIN]-HYDROXYPROLINE N-ACETYLGLUCOSAMINYLTRANSFERASE"/>
    <property type="match status" value="1"/>
</dbReference>
<dbReference type="GO" id="GO:0008475">
    <property type="term" value="F:procollagen-lysine 5-dioxygenase activity"/>
    <property type="evidence" value="ECO:0007669"/>
    <property type="project" value="UniProtKB-EC"/>
</dbReference>
<dbReference type="PROSITE" id="PS51471">
    <property type="entry name" value="FE2OG_OXY"/>
    <property type="match status" value="1"/>
</dbReference>
<gene>
    <name evidence="9" type="ORF">THRCLA_01000</name>
</gene>
<evidence type="ECO:0000256" key="6">
    <source>
        <dbReference type="ARBA" id="ARBA00023004"/>
    </source>
</evidence>
<keyword evidence="5" id="KW-0560">Oxidoreductase</keyword>
<dbReference type="Pfam" id="PF13640">
    <property type="entry name" value="2OG-FeII_Oxy_3"/>
    <property type="match status" value="1"/>
</dbReference>
<dbReference type="InterPro" id="IPR006620">
    <property type="entry name" value="Pro_4_hyd_alph"/>
</dbReference>
<evidence type="ECO:0000313" key="10">
    <source>
        <dbReference type="Proteomes" id="UP000243217"/>
    </source>
</evidence>